<organism evidence="1 2">
    <name type="scientific">Tessaracoccus aquimaris</name>
    <dbReference type="NCBI Taxonomy" id="1332264"/>
    <lineage>
        <taxon>Bacteria</taxon>
        <taxon>Bacillati</taxon>
        <taxon>Actinomycetota</taxon>
        <taxon>Actinomycetes</taxon>
        <taxon>Propionibacteriales</taxon>
        <taxon>Propionibacteriaceae</taxon>
        <taxon>Tessaracoccus</taxon>
    </lineage>
</organism>
<reference evidence="2" key="1">
    <citation type="submission" date="2017-02" db="EMBL/GenBank/DDBJ databases">
        <title>Tessaracoccus aquaemaris sp. nov., isolated from the intestine of a Korean rockfish, Sebastes schlegelii, in a marine aquaculture pond.</title>
        <authorList>
            <person name="Tak E.J."/>
            <person name="Bae J.-W."/>
        </authorList>
    </citation>
    <scope>NUCLEOTIDE SEQUENCE [LARGE SCALE GENOMIC DNA]</scope>
    <source>
        <strain evidence="2">NSG39</strain>
    </source>
</reference>
<evidence type="ECO:0000313" key="1">
    <source>
        <dbReference type="EMBL" id="AQP47822.1"/>
    </source>
</evidence>
<dbReference type="EMBL" id="CP019606">
    <property type="protein sequence ID" value="AQP47822.1"/>
    <property type="molecule type" value="Genomic_DNA"/>
</dbReference>
<dbReference type="KEGG" id="tes:BW730_10280"/>
<name>A0A1Q2CNX5_9ACTN</name>
<accession>A0A1Q2CNX5</accession>
<proteinExistence type="predicted"/>
<dbReference type="Proteomes" id="UP000188145">
    <property type="component" value="Chromosome"/>
</dbReference>
<protein>
    <submittedName>
        <fullName evidence="1">Uncharacterized protein</fullName>
    </submittedName>
</protein>
<keyword evidence="2" id="KW-1185">Reference proteome</keyword>
<sequence>MREGWKTIQWPDDRLAVFRQVRAIARSIEKPRLHRTGTHLRDFVIDNVVYQLFDEFHAVTTPEKLGTVIHSSEVPAFKELGRLLAPVVGDLGNSREEVYLADPRWPAVVEAARVVLAAMEASDTWTEDDPPTMYPIPPFRQ</sequence>
<gene>
    <name evidence="1" type="ORF">BW730_10280</name>
</gene>
<dbReference type="AlphaFoldDB" id="A0A1Q2CNX5"/>
<dbReference type="NCBIfam" id="NF047838">
    <property type="entry name" value="SCO4402_fam"/>
    <property type="match status" value="1"/>
</dbReference>
<evidence type="ECO:0000313" key="2">
    <source>
        <dbReference type="Proteomes" id="UP000188145"/>
    </source>
</evidence>
<dbReference type="InterPro" id="IPR057705">
    <property type="entry name" value="DUF7945"/>
</dbReference>